<evidence type="ECO:0000256" key="2">
    <source>
        <dbReference type="SAM" id="Coils"/>
    </source>
</evidence>
<protein>
    <recommendedName>
        <fullName evidence="5">DUF881 domain-containing protein</fullName>
    </recommendedName>
</protein>
<comment type="similarity">
    <text evidence="1">Belongs to the UPF0749 family.</text>
</comment>
<proteinExistence type="inferred from homology"/>
<evidence type="ECO:0008006" key="5">
    <source>
        <dbReference type="Google" id="ProtNLM"/>
    </source>
</evidence>
<keyword evidence="4" id="KW-1185">Reference proteome</keyword>
<reference evidence="3 4" key="1">
    <citation type="submission" date="2016-10" db="EMBL/GenBank/DDBJ databases">
        <title>Actinomyces aegypiusis sp. nov., isolated from the Aegypius monachus in Qinghai Tibet Plateau China.</title>
        <authorList>
            <person name="Wang Y."/>
        </authorList>
    </citation>
    <scope>NUCLEOTIDE SEQUENCE [LARGE SCALE GENOMIC DNA]</scope>
    <source>
        <strain evidence="3 4">VUL4_3</strain>
    </source>
</reference>
<evidence type="ECO:0000313" key="4">
    <source>
        <dbReference type="Proteomes" id="UP000176288"/>
    </source>
</evidence>
<dbReference type="Pfam" id="PF05949">
    <property type="entry name" value="DUF881"/>
    <property type="match status" value="1"/>
</dbReference>
<dbReference type="AlphaFoldDB" id="A0A1D9MKE7"/>
<gene>
    <name evidence="3" type="ORF">BK816_04455</name>
</gene>
<sequence>MVLFGFAIATQFVASESTGLDRLSETQLIQLLDELRSREAKLTGEQADLEQQLRQLKSAATSQEEAQKAAEARQNSIAILSGSTPVKGNGVTATITDPKRAIPAGTIVNLLGELRNAGAEAIDISGQRVVASSSVSKKGDSLLIDGQQIAPPYRLTALGDPSVLSVALNIPGGAVSRLKSYGARVTITSSPNLTIDSFITPKPSQWAQIVRDN</sequence>
<dbReference type="KEGG" id="avu:BK816_04455"/>
<evidence type="ECO:0000256" key="1">
    <source>
        <dbReference type="ARBA" id="ARBA00009108"/>
    </source>
</evidence>
<feature type="coiled-coil region" evidence="2">
    <location>
        <begin position="32"/>
        <end position="73"/>
    </location>
</feature>
<dbReference type="EMBL" id="CP017812">
    <property type="protein sequence ID" value="AOZ72640.1"/>
    <property type="molecule type" value="Genomic_DNA"/>
</dbReference>
<dbReference type="STRING" id="1912795.BK816_04455"/>
<keyword evidence="2" id="KW-0175">Coiled coil</keyword>
<name>A0A1D9MKE7_9ACTO</name>
<dbReference type="InterPro" id="IPR010273">
    <property type="entry name" value="DUF881"/>
</dbReference>
<dbReference type="Gene3D" id="3.30.70.1880">
    <property type="entry name" value="Protein of unknown function DUF881"/>
    <property type="match status" value="1"/>
</dbReference>
<accession>A0A1D9MKE7</accession>
<dbReference type="PANTHER" id="PTHR37313:SF2">
    <property type="entry name" value="UPF0749 PROTEIN YLXX"/>
    <property type="match status" value="1"/>
</dbReference>
<dbReference type="PANTHER" id="PTHR37313">
    <property type="entry name" value="UPF0749 PROTEIN RV1825"/>
    <property type="match status" value="1"/>
</dbReference>
<dbReference type="GO" id="GO:0005886">
    <property type="term" value="C:plasma membrane"/>
    <property type="evidence" value="ECO:0007669"/>
    <property type="project" value="TreeGrafter"/>
</dbReference>
<dbReference type="Proteomes" id="UP000176288">
    <property type="component" value="Chromosome"/>
</dbReference>
<evidence type="ECO:0000313" key="3">
    <source>
        <dbReference type="EMBL" id="AOZ72640.1"/>
    </source>
</evidence>
<organism evidence="3 4">
    <name type="scientific">Boudabousia tangfeifanii</name>
    <dbReference type="NCBI Taxonomy" id="1912795"/>
    <lineage>
        <taxon>Bacteria</taxon>
        <taxon>Bacillati</taxon>
        <taxon>Actinomycetota</taxon>
        <taxon>Actinomycetes</taxon>
        <taxon>Actinomycetales</taxon>
        <taxon>Actinomycetaceae</taxon>
        <taxon>Boudabousia</taxon>
    </lineage>
</organism>